<gene>
    <name evidence="1" type="ORF">PY01421</name>
</gene>
<comment type="caution">
    <text evidence="1">The sequence shown here is derived from an EMBL/GenBank/DDBJ whole genome shotgun (WGS) entry which is preliminary data.</text>
</comment>
<keyword evidence="2" id="KW-1185">Reference proteome</keyword>
<accession>Q7RPN6</accession>
<sequence>MAMEGDLAIKVDFYLDQLVGL</sequence>
<protein>
    <submittedName>
        <fullName evidence="1">Uncharacterized protein</fullName>
    </submittedName>
</protein>
<dbReference type="Proteomes" id="UP000008553">
    <property type="component" value="Unassembled WGS sequence"/>
</dbReference>
<name>Q7RPN6_PLAYO</name>
<evidence type="ECO:0000313" key="2">
    <source>
        <dbReference type="Proteomes" id="UP000008553"/>
    </source>
</evidence>
<dbReference type="AlphaFoldDB" id="Q7RPN6"/>
<reference evidence="1 2" key="1">
    <citation type="journal article" date="2002" name="Nature">
        <title>Genome sequence and comparative analysis of the model rodent malaria parasite Plasmodium yoelii yoelii.</title>
        <authorList>
            <person name="Carlton J.M."/>
            <person name="Angiuoli S.V."/>
            <person name="Suh B.B."/>
            <person name="Kooij T.W."/>
            <person name="Pertea M."/>
            <person name="Silva J.C."/>
            <person name="Ermolaeva M.D."/>
            <person name="Allen J.E."/>
            <person name="Selengut J.D."/>
            <person name="Koo H.L."/>
            <person name="Peterson J.D."/>
            <person name="Pop M."/>
            <person name="Kosack D.S."/>
            <person name="Shumway M.F."/>
            <person name="Bidwell S.L."/>
            <person name="Shallom S.J."/>
            <person name="van Aken S.E."/>
            <person name="Riedmuller S.B."/>
            <person name="Feldblyum T.V."/>
            <person name="Cho J.K."/>
            <person name="Quackenbush J."/>
            <person name="Sedegah M."/>
            <person name="Shoaibi A."/>
            <person name="Cummings L.M."/>
            <person name="Florens L."/>
            <person name="Yates J.R."/>
            <person name="Raine J.D."/>
            <person name="Sinden R.E."/>
            <person name="Harris M.A."/>
            <person name="Cunningham D.A."/>
            <person name="Preiser P.R."/>
            <person name="Bergman L.W."/>
            <person name="Vaidya A.B."/>
            <person name="van Lin L.H."/>
            <person name="Janse C.J."/>
            <person name="Waters A.P."/>
            <person name="Smith H.O."/>
            <person name="White O.R."/>
            <person name="Salzberg S.L."/>
            <person name="Venter J.C."/>
            <person name="Fraser C.M."/>
            <person name="Hoffman S.L."/>
            <person name="Gardner M.J."/>
            <person name="Carucci D.J."/>
        </authorList>
    </citation>
    <scope>NUCLEOTIDE SEQUENCE [LARGE SCALE GENOMIC DNA]</scope>
    <source>
        <strain evidence="1 2">17XNL</strain>
    </source>
</reference>
<evidence type="ECO:0000313" key="1">
    <source>
        <dbReference type="EMBL" id="EAA20752.1"/>
    </source>
</evidence>
<dbReference type="InParanoid" id="Q7RPN6"/>
<organism evidence="1 2">
    <name type="scientific">Plasmodium yoelii yoelii</name>
    <dbReference type="NCBI Taxonomy" id="73239"/>
    <lineage>
        <taxon>Eukaryota</taxon>
        <taxon>Sar</taxon>
        <taxon>Alveolata</taxon>
        <taxon>Apicomplexa</taxon>
        <taxon>Aconoidasida</taxon>
        <taxon>Haemosporida</taxon>
        <taxon>Plasmodiidae</taxon>
        <taxon>Plasmodium</taxon>
        <taxon>Plasmodium (Vinckeia)</taxon>
    </lineage>
</organism>
<proteinExistence type="predicted"/>
<feature type="non-terminal residue" evidence="1">
    <location>
        <position position="21"/>
    </location>
</feature>
<dbReference type="EMBL" id="AABL01000376">
    <property type="protein sequence ID" value="EAA20752.1"/>
    <property type="molecule type" value="Genomic_DNA"/>
</dbReference>
<dbReference type="PaxDb" id="73239-Q7RPN6"/>